<accession>A0A699JJA5</accession>
<comment type="caution">
    <text evidence="1">The sequence shown here is derived from an EMBL/GenBank/DDBJ whole genome shotgun (WGS) entry which is preliminary data.</text>
</comment>
<reference evidence="1" key="1">
    <citation type="journal article" date="2019" name="Sci. Rep.">
        <title>Draft genome of Tanacetum cinerariifolium, the natural source of mosquito coil.</title>
        <authorList>
            <person name="Yamashiro T."/>
            <person name="Shiraishi A."/>
            <person name="Satake H."/>
            <person name="Nakayama K."/>
        </authorList>
    </citation>
    <scope>NUCLEOTIDE SEQUENCE</scope>
</reference>
<name>A0A699JJA5_TANCI</name>
<gene>
    <name evidence="1" type="ORF">Tci_613312</name>
</gene>
<sequence length="131" mass="14476">MQVADAFSHRNEEDKPLEDSFMTLIQPLTGFLGDCQQQLGFVGNVHKTFHELAKGKYCLVLMAKMLEVEVAMVEEEVEGLLVCQREFKERGEVKVGGVVFGVSWGLLGEVPREIMGESGGEVFGVDRGAVR</sequence>
<organism evidence="1">
    <name type="scientific">Tanacetum cinerariifolium</name>
    <name type="common">Dalmatian daisy</name>
    <name type="synonym">Chrysanthemum cinerariifolium</name>
    <dbReference type="NCBI Taxonomy" id="118510"/>
    <lineage>
        <taxon>Eukaryota</taxon>
        <taxon>Viridiplantae</taxon>
        <taxon>Streptophyta</taxon>
        <taxon>Embryophyta</taxon>
        <taxon>Tracheophyta</taxon>
        <taxon>Spermatophyta</taxon>
        <taxon>Magnoliopsida</taxon>
        <taxon>eudicotyledons</taxon>
        <taxon>Gunneridae</taxon>
        <taxon>Pentapetalae</taxon>
        <taxon>asterids</taxon>
        <taxon>campanulids</taxon>
        <taxon>Asterales</taxon>
        <taxon>Asteraceae</taxon>
        <taxon>Asteroideae</taxon>
        <taxon>Anthemideae</taxon>
        <taxon>Anthemidinae</taxon>
        <taxon>Tanacetum</taxon>
    </lineage>
</organism>
<evidence type="ECO:0000313" key="1">
    <source>
        <dbReference type="EMBL" id="GFA41340.1"/>
    </source>
</evidence>
<dbReference type="AlphaFoldDB" id="A0A699JJA5"/>
<protein>
    <recommendedName>
        <fullName evidence="2">Reverse transcriptase domain-containing protein</fullName>
    </recommendedName>
</protein>
<evidence type="ECO:0008006" key="2">
    <source>
        <dbReference type="Google" id="ProtNLM"/>
    </source>
</evidence>
<dbReference type="EMBL" id="BKCJ010419672">
    <property type="protein sequence ID" value="GFA41340.1"/>
    <property type="molecule type" value="Genomic_DNA"/>
</dbReference>
<proteinExistence type="predicted"/>